<name>A0AAV7DVC1_ARIFI</name>
<dbReference type="PANTHER" id="PTHR31513">
    <property type="entry name" value="EPHRIN TYPE-B RECEPTOR"/>
    <property type="match status" value="1"/>
</dbReference>
<evidence type="ECO:0000313" key="1">
    <source>
        <dbReference type="EMBL" id="KAG9440543.1"/>
    </source>
</evidence>
<comment type="caution">
    <text evidence="1">The sequence shown here is derived from an EMBL/GenBank/DDBJ whole genome shotgun (WGS) entry which is preliminary data.</text>
</comment>
<evidence type="ECO:0000313" key="2">
    <source>
        <dbReference type="Proteomes" id="UP000825729"/>
    </source>
</evidence>
<protein>
    <recommendedName>
        <fullName evidence="3">CST complex subunit CTC1</fullName>
    </recommendedName>
</protein>
<evidence type="ECO:0008006" key="3">
    <source>
        <dbReference type="Google" id="ProtNLM"/>
    </source>
</evidence>
<organism evidence="1 2">
    <name type="scientific">Aristolochia fimbriata</name>
    <name type="common">White veined hardy Dutchman's pipe vine</name>
    <dbReference type="NCBI Taxonomy" id="158543"/>
    <lineage>
        <taxon>Eukaryota</taxon>
        <taxon>Viridiplantae</taxon>
        <taxon>Streptophyta</taxon>
        <taxon>Embryophyta</taxon>
        <taxon>Tracheophyta</taxon>
        <taxon>Spermatophyta</taxon>
        <taxon>Magnoliopsida</taxon>
        <taxon>Magnoliidae</taxon>
        <taxon>Piperales</taxon>
        <taxon>Aristolochiaceae</taxon>
        <taxon>Aristolochia</taxon>
    </lineage>
</organism>
<keyword evidence="2" id="KW-1185">Reference proteome</keyword>
<dbReference type="PANTHER" id="PTHR31513:SF1">
    <property type="entry name" value="EPHRIN TYPE-B RECEPTOR"/>
    <property type="match status" value="1"/>
</dbReference>
<accession>A0AAV7DVC1</accession>
<dbReference type="AlphaFoldDB" id="A0AAV7DVC1"/>
<dbReference type="EMBL" id="JAINDJ010000008">
    <property type="protein sequence ID" value="KAG9440543.1"/>
    <property type="molecule type" value="Genomic_DNA"/>
</dbReference>
<gene>
    <name evidence="1" type="ORF">H6P81_020708</name>
</gene>
<reference evidence="1 2" key="1">
    <citation type="submission" date="2021-07" db="EMBL/GenBank/DDBJ databases">
        <title>The Aristolochia fimbriata genome: insights into angiosperm evolution, floral development and chemical biosynthesis.</title>
        <authorList>
            <person name="Jiao Y."/>
        </authorList>
    </citation>
    <scope>NUCLEOTIDE SEQUENCE [LARGE SCALE GENOMIC DNA]</scope>
    <source>
        <strain evidence="1">IBCAS-2021</strain>
        <tissue evidence="1">Leaf</tissue>
    </source>
</reference>
<dbReference type="Proteomes" id="UP000825729">
    <property type="component" value="Unassembled WGS sequence"/>
</dbReference>
<sequence length="138" mass="15120">MQRKSTSLPSIPCKTPRLYCDHQDCPAELLHPPEDCNVNSSLSFTLQICRVEDITVAGLIEGGVIHFHRARTVVVDSSGLISVSGLGCFTNYLQAVPPTIWYRLVAGLNAQLRLVHVNCSYAQRDVGDKAVGKLEKIS</sequence>
<proteinExistence type="predicted"/>